<accession>A0A834HXI1</accession>
<dbReference type="Gene3D" id="3.90.1200.10">
    <property type="match status" value="1"/>
</dbReference>
<sequence length="686" mass="79608">MPAGSREPLLSFDSSTLKPCKNNGRVYALTAATGSLPKDYFVVTAGKVNSVQRKNRRCSVLLQLTTSDDEPAVAFEKKSNVSSPAFEATDFDILDSILEALAKHQAKILNSPANLIDEEDEELFNDVYNTQYINEADKTMLDYVLQRLSKDLTVNMKDGLIVDSVGCPLITIPNHKKCLTRLSPVYDALLYLFSLTDENFRQYHFVPLTQSYFHTLRSALDQRLSDKITKEYEETTVRALLPIVKAQLVLRNPTWDDLTYNFRNYLKCPLINQEDVYEILKKTFENQQYEFVKYQVQYLEQKNGHLGEYFFLDIVVKVNGEERELNLFVKVLITPIEILQKTIKEGIAEKEDLFYNTLLPLFEENNLGELVDFTARCYLSRTNWMLVLSNMSKKGFKPVSVNSNLDYHGLRSGVVVLAKLTALSLILEEILSLKQEKPIRLGDIYPLLYKEFIFVNEESHFYVKHLKSVGEAMVYLTKLFPDISKGVSAEEVSKYLDETFTFIFEVIRTSKKFRNVIVHGDLYLGNMLFRYGKDGLIDRCALVDLQGLRYMPPAYELLFFLYLSSTRETRLQHYDQLIEEYYQTISRTIDSFDFDPEELFPKQSFHESLEYTKPAALYVKISYNVISKISSEMREALFHNEEEFNKCFQASKRDFIDMVWADEYYRQAMADNVRDLVDLMSVERHC</sequence>
<comment type="caution">
    <text evidence="2">The sequence shown here is derived from an EMBL/GenBank/DDBJ whole genome shotgun (WGS) entry which is preliminary data.</text>
</comment>
<dbReference type="Proteomes" id="UP000625711">
    <property type="component" value="Unassembled WGS sequence"/>
</dbReference>
<dbReference type="InterPro" id="IPR015897">
    <property type="entry name" value="CHK_kinase-like"/>
</dbReference>
<evidence type="ECO:0000313" key="3">
    <source>
        <dbReference type="Proteomes" id="UP000625711"/>
    </source>
</evidence>
<dbReference type="EMBL" id="JAACXV010014261">
    <property type="protein sequence ID" value="KAF7269103.1"/>
    <property type="molecule type" value="Genomic_DNA"/>
</dbReference>
<dbReference type="SUPFAM" id="SSF56112">
    <property type="entry name" value="Protein kinase-like (PK-like)"/>
    <property type="match status" value="1"/>
</dbReference>
<dbReference type="SMART" id="SM00587">
    <property type="entry name" value="CHK"/>
    <property type="match status" value="1"/>
</dbReference>
<dbReference type="Pfam" id="PF02958">
    <property type="entry name" value="EcKL"/>
    <property type="match status" value="1"/>
</dbReference>
<gene>
    <name evidence="2" type="ORF">GWI33_017852</name>
</gene>
<dbReference type="InterPro" id="IPR011009">
    <property type="entry name" value="Kinase-like_dom_sf"/>
</dbReference>
<reference evidence="2" key="1">
    <citation type="submission" date="2020-08" db="EMBL/GenBank/DDBJ databases">
        <title>Genome sequencing and assembly of the red palm weevil Rhynchophorus ferrugineus.</title>
        <authorList>
            <person name="Dias G.B."/>
            <person name="Bergman C.M."/>
            <person name="Manee M."/>
        </authorList>
    </citation>
    <scope>NUCLEOTIDE SEQUENCE</scope>
    <source>
        <strain evidence="2">AA-2017</strain>
        <tissue evidence="2">Whole larva</tissue>
    </source>
</reference>
<organism evidence="2 3">
    <name type="scientific">Rhynchophorus ferrugineus</name>
    <name type="common">Red palm weevil</name>
    <name type="synonym">Curculio ferrugineus</name>
    <dbReference type="NCBI Taxonomy" id="354439"/>
    <lineage>
        <taxon>Eukaryota</taxon>
        <taxon>Metazoa</taxon>
        <taxon>Ecdysozoa</taxon>
        <taxon>Arthropoda</taxon>
        <taxon>Hexapoda</taxon>
        <taxon>Insecta</taxon>
        <taxon>Pterygota</taxon>
        <taxon>Neoptera</taxon>
        <taxon>Endopterygota</taxon>
        <taxon>Coleoptera</taxon>
        <taxon>Polyphaga</taxon>
        <taxon>Cucujiformia</taxon>
        <taxon>Curculionidae</taxon>
        <taxon>Dryophthorinae</taxon>
        <taxon>Rhynchophorus</taxon>
    </lineage>
</organism>
<dbReference type="OrthoDB" id="190089at2759"/>
<feature type="domain" description="CHK kinase-like" evidence="1">
    <location>
        <begin position="386"/>
        <end position="591"/>
    </location>
</feature>
<protein>
    <recommendedName>
        <fullName evidence="1">CHK kinase-like domain-containing protein</fullName>
    </recommendedName>
</protein>
<proteinExistence type="predicted"/>
<evidence type="ECO:0000259" key="1">
    <source>
        <dbReference type="SMART" id="SM00587"/>
    </source>
</evidence>
<name>A0A834HXI1_RHYFE</name>
<keyword evidence="3" id="KW-1185">Reference proteome</keyword>
<evidence type="ECO:0000313" key="2">
    <source>
        <dbReference type="EMBL" id="KAF7269103.1"/>
    </source>
</evidence>
<dbReference type="AlphaFoldDB" id="A0A834HXI1"/>
<dbReference type="PANTHER" id="PTHR11012">
    <property type="entry name" value="PROTEIN KINASE-LIKE DOMAIN-CONTAINING"/>
    <property type="match status" value="1"/>
</dbReference>
<dbReference type="PANTHER" id="PTHR11012:SF48">
    <property type="entry name" value="CHK KINASE-LIKE DOMAIN-CONTAINING PROTEIN-RELATED"/>
    <property type="match status" value="1"/>
</dbReference>
<dbReference type="InterPro" id="IPR004119">
    <property type="entry name" value="EcKL"/>
</dbReference>